<dbReference type="Proteomes" id="UP000198345">
    <property type="component" value="Unassembled WGS sequence"/>
</dbReference>
<dbReference type="OrthoDB" id="679921at2"/>
<dbReference type="EMBL" id="MUGW01000036">
    <property type="protein sequence ID" value="OXA87263.1"/>
    <property type="molecule type" value="Genomic_DNA"/>
</dbReference>
<protein>
    <recommendedName>
        <fullName evidence="4">Cytochrome C</fullName>
    </recommendedName>
</protein>
<evidence type="ECO:0008006" key="4">
    <source>
        <dbReference type="Google" id="ProtNLM"/>
    </source>
</evidence>
<evidence type="ECO:0000313" key="3">
    <source>
        <dbReference type="Proteomes" id="UP000198345"/>
    </source>
</evidence>
<dbReference type="PROSITE" id="PS51257">
    <property type="entry name" value="PROKAR_LIPOPROTEIN"/>
    <property type="match status" value="1"/>
</dbReference>
<organism evidence="2 3">
    <name type="scientific">Flavobacterium hercynium</name>
    <dbReference type="NCBI Taxonomy" id="387094"/>
    <lineage>
        <taxon>Bacteria</taxon>
        <taxon>Pseudomonadati</taxon>
        <taxon>Bacteroidota</taxon>
        <taxon>Flavobacteriia</taxon>
        <taxon>Flavobacteriales</taxon>
        <taxon>Flavobacteriaceae</taxon>
        <taxon>Flavobacterium</taxon>
    </lineage>
</organism>
<keyword evidence="3" id="KW-1185">Reference proteome</keyword>
<dbReference type="InterPro" id="IPR018588">
    <property type="entry name" value="Dihaem_cytochrome-c"/>
</dbReference>
<evidence type="ECO:0000256" key="1">
    <source>
        <dbReference type="SAM" id="SignalP"/>
    </source>
</evidence>
<dbReference type="SUPFAM" id="SSF46626">
    <property type="entry name" value="Cytochrome c"/>
    <property type="match status" value="1"/>
</dbReference>
<sequence>MKLKIIFAAVIVLFAFSCGTPKIVATTPVAPVASTVSSSAAEVKVTELAPELVKGKSLYEKNCAGCHKLFQPKTFTKEEWKPILVKMQKFTNLEDAEMVFVSNYIDSQL</sequence>
<dbReference type="GO" id="GO:0009055">
    <property type="term" value="F:electron transfer activity"/>
    <property type="evidence" value="ECO:0007669"/>
    <property type="project" value="InterPro"/>
</dbReference>
<dbReference type="RefSeq" id="WP_089051005.1">
    <property type="nucleotide sequence ID" value="NZ_FXTV01000006.1"/>
</dbReference>
<feature type="signal peptide" evidence="1">
    <location>
        <begin position="1"/>
        <end position="24"/>
    </location>
</feature>
<dbReference type="Gene3D" id="1.10.760.10">
    <property type="entry name" value="Cytochrome c-like domain"/>
    <property type="match status" value="1"/>
</dbReference>
<accession>A0A226GZ18</accession>
<reference evidence="2 3" key="1">
    <citation type="submission" date="2016-11" db="EMBL/GenBank/DDBJ databases">
        <title>Whole genomes of Flavobacteriaceae.</title>
        <authorList>
            <person name="Stine C."/>
            <person name="Li C."/>
            <person name="Tadesse D."/>
        </authorList>
    </citation>
    <scope>NUCLEOTIDE SEQUENCE [LARGE SCALE GENOMIC DNA]</scope>
    <source>
        <strain evidence="2 3">DSM 18292</strain>
    </source>
</reference>
<dbReference type="Pfam" id="PF09626">
    <property type="entry name" value="DHC"/>
    <property type="match status" value="1"/>
</dbReference>
<dbReference type="GO" id="GO:0020037">
    <property type="term" value="F:heme binding"/>
    <property type="evidence" value="ECO:0007669"/>
    <property type="project" value="InterPro"/>
</dbReference>
<comment type="caution">
    <text evidence="2">The sequence shown here is derived from an EMBL/GenBank/DDBJ whole genome shotgun (WGS) entry which is preliminary data.</text>
</comment>
<evidence type="ECO:0000313" key="2">
    <source>
        <dbReference type="EMBL" id="OXA87263.1"/>
    </source>
</evidence>
<keyword evidence="1" id="KW-0732">Signal</keyword>
<name>A0A226GZ18_9FLAO</name>
<proteinExistence type="predicted"/>
<feature type="chain" id="PRO_5012036543" description="Cytochrome C" evidence="1">
    <location>
        <begin position="25"/>
        <end position="109"/>
    </location>
</feature>
<gene>
    <name evidence="2" type="ORF">B0A66_16755</name>
</gene>
<dbReference type="InterPro" id="IPR036909">
    <property type="entry name" value="Cyt_c-like_dom_sf"/>
</dbReference>
<dbReference type="AlphaFoldDB" id="A0A226GZ18"/>